<gene>
    <name evidence="3" type="ORF">OOZ53_10440</name>
</gene>
<proteinExistence type="predicted"/>
<dbReference type="Pfam" id="PF00108">
    <property type="entry name" value="Thiolase_N"/>
    <property type="match status" value="1"/>
</dbReference>
<dbReference type="InterPro" id="IPR002155">
    <property type="entry name" value="Thiolase"/>
</dbReference>
<dbReference type="InterPro" id="IPR016039">
    <property type="entry name" value="Thiolase-like"/>
</dbReference>
<organism evidence="3 4">
    <name type="scientific">Hoeflea poritis</name>
    <dbReference type="NCBI Taxonomy" id="2993659"/>
    <lineage>
        <taxon>Bacteria</taxon>
        <taxon>Pseudomonadati</taxon>
        <taxon>Pseudomonadota</taxon>
        <taxon>Alphaproteobacteria</taxon>
        <taxon>Hyphomicrobiales</taxon>
        <taxon>Rhizobiaceae</taxon>
        <taxon>Hoeflea</taxon>
    </lineage>
</organism>
<evidence type="ECO:0000313" key="4">
    <source>
        <dbReference type="Proteomes" id="UP001148313"/>
    </source>
</evidence>
<dbReference type="EMBL" id="JAPJZH010000005">
    <property type="protein sequence ID" value="MDA4845769.1"/>
    <property type="molecule type" value="Genomic_DNA"/>
</dbReference>
<sequence length="389" mass="40415">MVLVAGTGMTAFNRRKDGSGFRDWASDAFEEALVAAQIGRSDIDALVVASESDYFSMQLNPASVLSDDFGLSGVSCQRAEGGGASGQVAVHAGATLILSGLARRVAVVGFEPSASYLSGAAVSELYGYSFDAWTDGMSGVSSTALYALSAKAFMARCGATHDDFAAIAVQNRTYACDNPLAHLPLEITAEDVRDSTMISDPYRRLDCSPLSDGAAALILTHPDAAPESRRACPRITGIGAGSDRVRLGDRSDPGYFAGKEIAARRAYAMAGIEHPHRQIGLAEVYDAYSGAQLQAIEALGLSEDFLAEFRSGCFAQSGRLPVNLSGGLMGQGAPVGATGVAQAVSCVRQIDGTYHSGLQLRDPPRVAIADTHGGVATVCAVTVFSGEAE</sequence>
<reference evidence="3" key="1">
    <citation type="submission" date="2022-11" db="EMBL/GenBank/DDBJ databases">
        <title>Hoeflea poritis sp. nov., isolated from scleractinian coral Porites lutea.</title>
        <authorList>
            <person name="Zhang G."/>
            <person name="Wei Q."/>
            <person name="Cai L."/>
        </authorList>
    </citation>
    <scope>NUCLEOTIDE SEQUENCE</scope>
    <source>
        <strain evidence="3">E7-10</strain>
    </source>
</reference>
<dbReference type="SUPFAM" id="SSF53901">
    <property type="entry name" value="Thiolase-like"/>
    <property type="match status" value="2"/>
</dbReference>
<dbReference type="PANTHER" id="PTHR42870">
    <property type="entry name" value="ACETYL-COA C-ACETYLTRANSFERASE"/>
    <property type="match status" value="1"/>
</dbReference>
<dbReference type="Pfam" id="PF22691">
    <property type="entry name" value="Thiolase_C_1"/>
    <property type="match status" value="1"/>
</dbReference>
<dbReference type="RefSeq" id="WP_271089450.1">
    <property type="nucleotide sequence ID" value="NZ_JAPJZH010000005.1"/>
</dbReference>
<name>A0ABT4VME0_9HYPH</name>
<accession>A0ABT4VME0</accession>
<dbReference type="CDD" id="cd00829">
    <property type="entry name" value="SCP-x_thiolase"/>
    <property type="match status" value="1"/>
</dbReference>
<dbReference type="InterPro" id="IPR055140">
    <property type="entry name" value="Thiolase_C_2"/>
</dbReference>
<evidence type="ECO:0000259" key="2">
    <source>
        <dbReference type="Pfam" id="PF22691"/>
    </source>
</evidence>
<dbReference type="Gene3D" id="3.40.47.10">
    <property type="match status" value="1"/>
</dbReference>
<protein>
    <submittedName>
        <fullName evidence="3">Thiolase family protein</fullName>
    </submittedName>
</protein>
<dbReference type="PANTHER" id="PTHR42870:SF1">
    <property type="entry name" value="NON-SPECIFIC LIPID-TRANSFER PROTEIN-LIKE 2"/>
    <property type="match status" value="1"/>
</dbReference>
<dbReference type="Proteomes" id="UP001148313">
    <property type="component" value="Unassembled WGS sequence"/>
</dbReference>
<keyword evidence="4" id="KW-1185">Reference proteome</keyword>
<dbReference type="PIRSF" id="PIRSF000429">
    <property type="entry name" value="Ac-CoA_Ac_transf"/>
    <property type="match status" value="1"/>
</dbReference>
<evidence type="ECO:0000313" key="3">
    <source>
        <dbReference type="EMBL" id="MDA4845769.1"/>
    </source>
</evidence>
<feature type="domain" description="Thiolase C-terminal" evidence="2">
    <location>
        <begin position="240"/>
        <end position="385"/>
    </location>
</feature>
<evidence type="ECO:0000259" key="1">
    <source>
        <dbReference type="Pfam" id="PF00108"/>
    </source>
</evidence>
<comment type="caution">
    <text evidence="3">The sequence shown here is derived from an EMBL/GenBank/DDBJ whole genome shotgun (WGS) entry which is preliminary data.</text>
</comment>
<dbReference type="InterPro" id="IPR020616">
    <property type="entry name" value="Thiolase_N"/>
</dbReference>
<feature type="domain" description="Thiolase N-terminal" evidence="1">
    <location>
        <begin position="2"/>
        <end position="220"/>
    </location>
</feature>